<feature type="domain" description="FAS1" evidence="2">
    <location>
        <begin position="369"/>
        <end position="500"/>
    </location>
</feature>
<dbReference type="PANTHER" id="PTHR10900:SF114">
    <property type="entry name" value="FAS1 DOMAIN-CONTAINING PROTEIN"/>
    <property type="match status" value="1"/>
</dbReference>
<dbReference type="InterPro" id="IPR000782">
    <property type="entry name" value="FAS1_domain"/>
</dbReference>
<feature type="domain" description="FAS1" evidence="2">
    <location>
        <begin position="93"/>
        <end position="224"/>
    </location>
</feature>
<evidence type="ECO:0000313" key="5">
    <source>
        <dbReference type="RefSeq" id="XP_025410882.1"/>
    </source>
</evidence>
<proteinExistence type="predicted"/>
<dbReference type="EMBL" id="GGMS01005199">
    <property type="protein sequence ID" value="MBY74402.1"/>
    <property type="molecule type" value="Transcribed_RNA"/>
</dbReference>
<dbReference type="Gene3D" id="2.30.180.10">
    <property type="entry name" value="FAS1 domain"/>
    <property type="match status" value="4"/>
</dbReference>
<name>A0A2S2QB35_9HEMI</name>
<evidence type="ECO:0000259" key="2">
    <source>
        <dbReference type="PROSITE" id="PS50213"/>
    </source>
</evidence>
<protein>
    <submittedName>
        <fullName evidence="3 5">Transforming growth factor-beta-induced protein ig-h3</fullName>
    </submittedName>
</protein>
<accession>A0A2S2QB35</accession>
<gene>
    <name evidence="3" type="primary">TGFBI</name>
    <name evidence="5" type="synonym">LOC112683901</name>
    <name evidence="3" type="ORF">g.4046</name>
</gene>
<keyword evidence="1" id="KW-0732">Signal</keyword>
<evidence type="ECO:0000313" key="4">
    <source>
        <dbReference type="Proteomes" id="UP000694846"/>
    </source>
</evidence>
<evidence type="ECO:0000256" key="1">
    <source>
        <dbReference type="SAM" id="SignalP"/>
    </source>
</evidence>
<dbReference type="Pfam" id="PF02469">
    <property type="entry name" value="Fasciclin"/>
    <property type="match status" value="4"/>
</dbReference>
<dbReference type="Proteomes" id="UP000694846">
    <property type="component" value="Unplaced"/>
</dbReference>
<reference evidence="5" key="2">
    <citation type="submission" date="2025-04" db="UniProtKB">
        <authorList>
            <consortium name="RefSeq"/>
        </authorList>
    </citation>
    <scope>IDENTIFICATION</scope>
    <source>
        <tissue evidence="5">Whole body</tissue>
    </source>
</reference>
<dbReference type="GO" id="GO:0005615">
    <property type="term" value="C:extracellular space"/>
    <property type="evidence" value="ECO:0007669"/>
    <property type="project" value="TreeGrafter"/>
</dbReference>
<dbReference type="SMART" id="SM00554">
    <property type="entry name" value="FAS1"/>
    <property type="match status" value="4"/>
</dbReference>
<dbReference type="PANTHER" id="PTHR10900">
    <property type="entry name" value="PERIOSTIN-RELATED"/>
    <property type="match status" value="1"/>
</dbReference>
<feature type="signal peptide" evidence="1">
    <location>
        <begin position="1"/>
        <end position="19"/>
    </location>
</feature>
<keyword evidence="4" id="KW-1185">Reference proteome</keyword>
<dbReference type="SUPFAM" id="SSF82153">
    <property type="entry name" value="FAS1 domain"/>
    <property type="match status" value="4"/>
</dbReference>
<reference evidence="3" key="1">
    <citation type="submission" date="2018-04" db="EMBL/GenBank/DDBJ databases">
        <title>Transcriptome assembly of Sipha flava.</title>
        <authorList>
            <person name="Scully E.D."/>
            <person name="Geib S.M."/>
            <person name="Palmer N.A."/>
            <person name="Koch K."/>
            <person name="Bradshaw J."/>
            <person name="Heng-Moss T."/>
            <person name="Sarath G."/>
        </authorList>
    </citation>
    <scope>NUCLEOTIDE SEQUENCE</scope>
</reference>
<dbReference type="InterPro" id="IPR036378">
    <property type="entry name" value="FAS1_dom_sf"/>
</dbReference>
<sequence length="641" mass="72553">MIITIVLTSLMLTYDAVYGNYHSRNTTLHKYGPNVCAFEEVLSGNGAYMYRERSPQDNRQQQTCGRNTVLRYDCCEGFKSTNNGRSGCTGVKSPKNVLETAQELGAHTFVQYVQQNGLYDFFTKSGPYTLFVPTDEAFANMDSTLGAALESYESAPEILKYHVVPRRIVTYNASVDETFNTLHSGSKLRFNKYSTKIETINCVTLMRKNRIAQNGVVHLINTVLNPYSYTNRNLVQIINQNKELTIFSKMIEMSRMHQSLKETFQSLTVMVPTDIALQQLLPQSQLRRILNDESLSKAFVLKHLLPTPVCPSAVTADLYVKSLANKHYVKFGCDGINSITVQGHCIGNDLKFSANGILYQINFALSTEEGRSMLQIMQHLGLSEFVRIINIAGLTQTFENVNALTAFVPTNKAIKCMNTMELYHIQSDSSVARSFVNFHVGKELITAENIYDGKVVESLIRGKRLHLQCVQNEFGVEGRRLDFQTPVGYNGVVHVVDEVLYPPVVCVEDLVKGNNSFSLYTRAMNLLGVTPRTSFEFYGSQNTFFIPTDYAFEKLGDIELNRIFNNPSHLQKILNNHQVNRILPTKLFKERWQYEIQTKNEIVRIVNRGNKFTVNNAEIVETDIMTTNGLVHIVDDLIFPS</sequence>
<dbReference type="GO" id="GO:0031012">
    <property type="term" value="C:extracellular matrix"/>
    <property type="evidence" value="ECO:0007669"/>
    <property type="project" value="TreeGrafter"/>
</dbReference>
<feature type="domain" description="FAS1" evidence="2">
    <location>
        <begin position="504"/>
        <end position="638"/>
    </location>
</feature>
<dbReference type="RefSeq" id="XP_025410882.1">
    <property type="nucleotide sequence ID" value="XM_025555097.1"/>
</dbReference>
<feature type="domain" description="FAS1" evidence="2">
    <location>
        <begin position="231"/>
        <end position="365"/>
    </location>
</feature>
<dbReference type="InterPro" id="IPR050904">
    <property type="entry name" value="Adhesion/Biosynth-related"/>
</dbReference>
<dbReference type="AlphaFoldDB" id="A0A2S2QB35"/>
<dbReference type="PROSITE" id="PS50213">
    <property type="entry name" value="FAS1"/>
    <property type="match status" value="4"/>
</dbReference>
<dbReference type="GO" id="GO:0050839">
    <property type="term" value="F:cell adhesion molecule binding"/>
    <property type="evidence" value="ECO:0007669"/>
    <property type="project" value="TreeGrafter"/>
</dbReference>
<dbReference type="GO" id="GO:0030198">
    <property type="term" value="P:extracellular matrix organization"/>
    <property type="evidence" value="ECO:0007669"/>
    <property type="project" value="TreeGrafter"/>
</dbReference>
<dbReference type="GO" id="GO:0007155">
    <property type="term" value="P:cell adhesion"/>
    <property type="evidence" value="ECO:0007669"/>
    <property type="project" value="TreeGrafter"/>
</dbReference>
<evidence type="ECO:0000313" key="3">
    <source>
        <dbReference type="EMBL" id="MBY74402.1"/>
    </source>
</evidence>
<organism evidence="3">
    <name type="scientific">Sipha flava</name>
    <name type="common">yellow sugarcane aphid</name>
    <dbReference type="NCBI Taxonomy" id="143950"/>
    <lineage>
        <taxon>Eukaryota</taxon>
        <taxon>Metazoa</taxon>
        <taxon>Ecdysozoa</taxon>
        <taxon>Arthropoda</taxon>
        <taxon>Hexapoda</taxon>
        <taxon>Insecta</taxon>
        <taxon>Pterygota</taxon>
        <taxon>Neoptera</taxon>
        <taxon>Paraneoptera</taxon>
        <taxon>Hemiptera</taxon>
        <taxon>Sternorrhyncha</taxon>
        <taxon>Aphidomorpha</taxon>
        <taxon>Aphidoidea</taxon>
        <taxon>Aphididae</taxon>
        <taxon>Sipha</taxon>
    </lineage>
</organism>
<feature type="chain" id="PRO_5044579086" evidence="1">
    <location>
        <begin position="20"/>
        <end position="641"/>
    </location>
</feature>
<dbReference type="OrthoDB" id="286301at2759"/>